<reference evidence="1 3" key="1">
    <citation type="submission" date="2016-07" db="EMBL/GenBank/DDBJ databases">
        <title>Characterization of isolates of Eisenbergiella tayi derived from blood cultures, using whole genome sequencing.</title>
        <authorList>
            <person name="Burdz T."/>
            <person name="Wiebe D."/>
            <person name="Huynh C."/>
            <person name="Bernard K."/>
        </authorList>
    </citation>
    <scope>NUCLEOTIDE SEQUENCE [LARGE SCALE GENOMIC DNA]</scope>
    <source>
        <strain evidence="1 3">NML 110608</strain>
    </source>
</reference>
<name>A0A1E3AIL4_9FIRM</name>
<gene>
    <name evidence="1" type="ORF">BEI61_00179</name>
    <name evidence="2" type="ORF">BEI63_04480</name>
</gene>
<dbReference type="EMBL" id="MCGH01000001">
    <property type="protein sequence ID" value="ODM08550.1"/>
    <property type="molecule type" value="Genomic_DNA"/>
</dbReference>
<accession>A0A1E3AIL4</accession>
<proteinExistence type="predicted"/>
<evidence type="ECO:0000313" key="3">
    <source>
        <dbReference type="Proteomes" id="UP000094067"/>
    </source>
</evidence>
<dbReference type="RefSeq" id="WP_069150919.1">
    <property type="nucleotide sequence ID" value="NZ_DAWDRA010000087.1"/>
</dbReference>
<organism evidence="1 3">
    <name type="scientific">Eisenbergiella tayi</name>
    <dbReference type="NCBI Taxonomy" id="1432052"/>
    <lineage>
        <taxon>Bacteria</taxon>
        <taxon>Bacillati</taxon>
        <taxon>Bacillota</taxon>
        <taxon>Clostridia</taxon>
        <taxon>Lachnospirales</taxon>
        <taxon>Lachnospiraceae</taxon>
        <taxon>Eisenbergiella</taxon>
    </lineage>
</organism>
<dbReference type="AlphaFoldDB" id="A0A1E3AIL4"/>
<evidence type="ECO:0000313" key="4">
    <source>
        <dbReference type="Proteomes" id="UP000094869"/>
    </source>
</evidence>
<comment type="caution">
    <text evidence="1">The sequence shown here is derived from an EMBL/GenBank/DDBJ whole genome shotgun (WGS) entry which is preliminary data.</text>
</comment>
<dbReference type="Proteomes" id="UP000094869">
    <property type="component" value="Unassembled WGS sequence"/>
</dbReference>
<keyword evidence="4" id="KW-1185">Reference proteome</keyword>
<dbReference type="Proteomes" id="UP000094067">
    <property type="component" value="Unassembled WGS sequence"/>
</dbReference>
<evidence type="ECO:0000313" key="1">
    <source>
        <dbReference type="EMBL" id="ODM08550.1"/>
    </source>
</evidence>
<protein>
    <submittedName>
        <fullName evidence="1">Uncharacterized protein</fullName>
    </submittedName>
</protein>
<evidence type="ECO:0000313" key="2">
    <source>
        <dbReference type="EMBL" id="ODR60441.1"/>
    </source>
</evidence>
<sequence>MTFEEWVKAEKQESCICGEENILKLVRVLLQDNRLEELSQISEDTALRERLCKEYKLSDIV</sequence>
<reference evidence="2 4" key="2">
    <citation type="submission" date="2016-08" db="EMBL/GenBank/DDBJ databases">
        <title>Characterization of Isolates of Eisenbergiella tayi Derived from Blood Cultures, Using Whole Genome Sequencing.</title>
        <authorList>
            <person name="Bernier A.-M."/>
            <person name="Burdz T."/>
            <person name="Wiebe D."/>
            <person name="Bernard K."/>
        </authorList>
    </citation>
    <scope>NUCLEOTIDE SEQUENCE [LARGE SCALE GENOMIC DNA]</scope>
    <source>
        <strain evidence="2 4">NML120146</strain>
    </source>
</reference>
<dbReference type="EMBL" id="MEHD01000011">
    <property type="protein sequence ID" value="ODR60441.1"/>
    <property type="molecule type" value="Genomic_DNA"/>
</dbReference>